<organism evidence="1 2">
    <name type="scientific">Hyella patelloides LEGE 07179</name>
    <dbReference type="NCBI Taxonomy" id="945734"/>
    <lineage>
        <taxon>Bacteria</taxon>
        <taxon>Bacillati</taxon>
        <taxon>Cyanobacteriota</taxon>
        <taxon>Cyanophyceae</taxon>
        <taxon>Pleurocapsales</taxon>
        <taxon>Hyellaceae</taxon>
        <taxon>Hyella</taxon>
    </lineage>
</organism>
<dbReference type="AlphaFoldDB" id="A0A563W4M2"/>
<name>A0A563W4M2_9CYAN</name>
<reference evidence="1 2" key="1">
    <citation type="submission" date="2019-01" db="EMBL/GenBank/DDBJ databases">
        <authorList>
            <person name="Brito A."/>
        </authorList>
    </citation>
    <scope>NUCLEOTIDE SEQUENCE [LARGE SCALE GENOMIC DNA]</scope>
    <source>
        <strain evidence="1">1</strain>
    </source>
</reference>
<dbReference type="Proteomes" id="UP000320055">
    <property type="component" value="Unassembled WGS sequence"/>
</dbReference>
<evidence type="ECO:0000313" key="2">
    <source>
        <dbReference type="Proteomes" id="UP000320055"/>
    </source>
</evidence>
<keyword evidence="2" id="KW-1185">Reference proteome</keyword>
<gene>
    <name evidence="1" type="ORF">H1P_840015</name>
</gene>
<protein>
    <submittedName>
        <fullName evidence="1">Uncharacterized protein</fullName>
    </submittedName>
</protein>
<accession>A0A563W4M2</accession>
<sequence>MQLSTREEHFQSIFSKSLFLKANKINELKKVAHGVLITFT</sequence>
<evidence type="ECO:0000313" key="1">
    <source>
        <dbReference type="EMBL" id="VEP18634.1"/>
    </source>
</evidence>
<proteinExistence type="predicted"/>
<dbReference type="EMBL" id="CAACVJ010000692">
    <property type="protein sequence ID" value="VEP18634.1"/>
    <property type="molecule type" value="Genomic_DNA"/>
</dbReference>